<reference evidence="2" key="2">
    <citation type="submission" date="2014-06" db="EMBL/GenBank/DDBJ databases">
        <authorList>
            <person name="Genoscope - CEA"/>
        </authorList>
    </citation>
    <scope>NUCLEOTIDE SEQUENCE</scope>
</reference>
<reference evidence="1" key="3">
    <citation type="submission" date="2021-01" db="EMBL/GenBank/DDBJ databases">
        <authorList>
            <consortium name="Genoscope - CEA"/>
            <person name="William W."/>
        </authorList>
    </citation>
    <scope>NUCLEOTIDE SEQUENCE</scope>
</reference>
<reference evidence="2 3" key="1">
    <citation type="journal article" date="2014" name="Science">
        <title>Plant genetics. Early allopolyploid evolution in the post-Neolithic Brassica napus oilseed genome.</title>
        <authorList>
            <person name="Chalhoub B."/>
            <person name="Denoeud F."/>
            <person name="Liu S."/>
            <person name="Parkin I.A."/>
            <person name="Tang H."/>
            <person name="Wang X."/>
            <person name="Chiquet J."/>
            <person name="Belcram H."/>
            <person name="Tong C."/>
            <person name="Samans B."/>
            <person name="Correa M."/>
            <person name="Da Silva C."/>
            <person name="Just J."/>
            <person name="Falentin C."/>
            <person name="Koh C.S."/>
            <person name="Le Clainche I."/>
            <person name="Bernard M."/>
            <person name="Bento P."/>
            <person name="Noel B."/>
            <person name="Labadie K."/>
            <person name="Alberti A."/>
            <person name="Charles M."/>
            <person name="Arnaud D."/>
            <person name="Guo H."/>
            <person name="Daviaud C."/>
            <person name="Alamery S."/>
            <person name="Jabbari K."/>
            <person name="Zhao M."/>
            <person name="Edger P.P."/>
            <person name="Chelaifa H."/>
            <person name="Tack D."/>
            <person name="Lassalle G."/>
            <person name="Mestiri I."/>
            <person name="Schnel N."/>
            <person name="Le Paslier M.C."/>
            <person name="Fan G."/>
            <person name="Renault V."/>
            <person name="Bayer P.E."/>
            <person name="Golicz A.A."/>
            <person name="Manoli S."/>
            <person name="Lee T.H."/>
            <person name="Thi V.H."/>
            <person name="Chalabi S."/>
            <person name="Hu Q."/>
            <person name="Fan C."/>
            <person name="Tollenaere R."/>
            <person name="Lu Y."/>
            <person name="Battail C."/>
            <person name="Shen J."/>
            <person name="Sidebottom C.H."/>
            <person name="Wang X."/>
            <person name="Canaguier A."/>
            <person name="Chauveau A."/>
            <person name="Berard A."/>
            <person name="Deniot G."/>
            <person name="Guan M."/>
            <person name="Liu Z."/>
            <person name="Sun F."/>
            <person name="Lim Y.P."/>
            <person name="Lyons E."/>
            <person name="Town C.D."/>
            <person name="Bancroft I."/>
            <person name="Wang X."/>
            <person name="Meng J."/>
            <person name="Ma J."/>
            <person name="Pires J.C."/>
            <person name="King G.J."/>
            <person name="Brunel D."/>
            <person name="Delourme R."/>
            <person name="Renard M."/>
            <person name="Aury J.M."/>
            <person name="Adams K.L."/>
            <person name="Batley J."/>
            <person name="Snowdon R.J."/>
            <person name="Tost J."/>
            <person name="Edwards D."/>
            <person name="Zhou Y."/>
            <person name="Hua W."/>
            <person name="Sharpe A.G."/>
            <person name="Paterson A.H."/>
            <person name="Guan C."/>
            <person name="Wincker P."/>
        </authorList>
    </citation>
    <scope>NUCLEOTIDE SEQUENCE [LARGE SCALE GENOMIC DNA]</scope>
    <source>
        <strain evidence="3">cv. Darmor-bzh</strain>
    </source>
</reference>
<dbReference type="Gramene" id="CDY47712">
    <property type="protein sequence ID" value="CDY47712"/>
    <property type="gene ID" value="GSBRNA2T00087978001"/>
</dbReference>
<name>A0A078IC57_BRANA</name>
<evidence type="ECO:0000313" key="2">
    <source>
        <dbReference type="EMBL" id="CDY47712.1"/>
    </source>
</evidence>
<dbReference type="EMBL" id="LK032731">
    <property type="protein sequence ID" value="CDY47712.1"/>
    <property type="molecule type" value="Genomic_DNA"/>
</dbReference>
<dbReference type="EMBL" id="HG994364">
    <property type="protein sequence ID" value="CAF2314078.1"/>
    <property type="molecule type" value="Genomic_DNA"/>
</dbReference>
<dbReference type="AlphaFoldDB" id="A0A078IC57"/>
<gene>
    <name evidence="2" type="primary">BnaA10g04010D</name>
    <name evidence="1" type="ORF">DARMORV10_A10P04680.1</name>
    <name evidence="2" type="ORF">GSBRNA2T00087978001</name>
</gene>
<sequence>MGLLDCDYYEDPHPETSSILRLASSEYSQLVADTLNRAILEHAKQPTYTPIERLLQQVTVARQYLTEEYGKDAFPLYSLKDCLKGERSKDRLQRLLGES</sequence>
<evidence type="ECO:0000313" key="1">
    <source>
        <dbReference type="EMBL" id="CAF2314078.1"/>
    </source>
</evidence>
<evidence type="ECO:0000313" key="3">
    <source>
        <dbReference type="Proteomes" id="UP000028999"/>
    </source>
</evidence>
<organism evidence="2 3">
    <name type="scientific">Brassica napus</name>
    <name type="common">Rape</name>
    <dbReference type="NCBI Taxonomy" id="3708"/>
    <lineage>
        <taxon>Eukaryota</taxon>
        <taxon>Viridiplantae</taxon>
        <taxon>Streptophyta</taxon>
        <taxon>Embryophyta</taxon>
        <taxon>Tracheophyta</taxon>
        <taxon>Spermatophyta</taxon>
        <taxon>Magnoliopsida</taxon>
        <taxon>eudicotyledons</taxon>
        <taxon>Gunneridae</taxon>
        <taxon>Pentapetalae</taxon>
        <taxon>rosids</taxon>
        <taxon>malvids</taxon>
        <taxon>Brassicales</taxon>
        <taxon>Brassicaceae</taxon>
        <taxon>Brassiceae</taxon>
        <taxon>Brassica</taxon>
    </lineage>
</organism>
<keyword evidence="3" id="KW-1185">Reference proteome</keyword>
<accession>A0A078IC57</accession>
<dbReference type="PaxDb" id="3708-A0A078IC57"/>
<proteinExistence type="predicted"/>
<dbReference type="STRING" id="3708.A0A078IC57"/>
<dbReference type="Proteomes" id="UP000028999">
    <property type="component" value="Unassembled WGS sequence"/>
</dbReference>
<protein>
    <submittedName>
        <fullName evidence="1">(rape) hypothetical protein</fullName>
    </submittedName>
    <submittedName>
        <fullName evidence="2">BnaA10g04010D protein</fullName>
    </submittedName>
</protein>
<dbReference type="Proteomes" id="UP001295469">
    <property type="component" value="Chromosome A10"/>
</dbReference>